<dbReference type="EMBL" id="CTEN01000002">
    <property type="protein sequence ID" value="CQR24369.1"/>
    <property type="molecule type" value="Genomic_DNA"/>
</dbReference>
<sequence>MTWNESYFSKFEFKIHSGYETVAILLCDVINGELSFQQVGNTGMIIEDHAFHLKEKQLSKLYKYIQVDDFEVYRNKKFGKKKDIVGYRDGIYITFRGISLDGKPILIYEMHYVYKDWYNSPADKLYDFISNTYFSDKKFKNCFISSGLMAFVCPN</sequence>
<evidence type="ECO:0000313" key="1">
    <source>
        <dbReference type="EMBL" id="CQR24369.1"/>
    </source>
</evidence>
<evidence type="ECO:0000313" key="2">
    <source>
        <dbReference type="Proteomes" id="UP000198604"/>
    </source>
</evidence>
<gene>
    <name evidence="1" type="ORF">BN1356_00718</name>
</gene>
<dbReference type="RefSeq" id="WP_093650053.1">
    <property type="nucleotide sequence ID" value="NZ_CTEN01000002.1"/>
</dbReference>
<dbReference type="OrthoDB" id="9812295at2"/>
<reference evidence="2" key="1">
    <citation type="submission" date="2015-03" db="EMBL/GenBank/DDBJ databases">
        <authorList>
            <person name="Urmite Genomes"/>
        </authorList>
    </citation>
    <scope>NUCLEOTIDE SEQUENCE [LARGE SCALE GENOMIC DNA]</scope>
    <source>
        <strain evidence="2">FF10</strain>
    </source>
</reference>
<keyword evidence="2" id="KW-1185">Reference proteome</keyword>
<accession>A0A0E4H4L8</accession>
<dbReference type="STRING" id="1608583.BN1356_00718"/>
<protein>
    <submittedName>
        <fullName evidence="1">Uncharacterized protein</fullName>
    </submittedName>
</protein>
<organism evidence="1 2">
    <name type="scientific">Streptococcus varani</name>
    <dbReference type="NCBI Taxonomy" id="1608583"/>
    <lineage>
        <taxon>Bacteria</taxon>
        <taxon>Bacillati</taxon>
        <taxon>Bacillota</taxon>
        <taxon>Bacilli</taxon>
        <taxon>Lactobacillales</taxon>
        <taxon>Streptococcaceae</taxon>
        <taxon>Streptococcus</taxon>
    </lineage>
</organism>
<dbReference type="Proteomes" id="UP000198604">
    <property type="component" value="Unassembled WGS sequence"/>
</dbReference>
<proteinExistence type="predicted"/>
<name>A0A0E4H4L8_9STRE</name>
<dbReference type="AlphaFoldDB" id="A0A0E4H4L8"/>